<keyword evidence="2" id="KW-1133">Transmembrane helix</keyword>
<sequence>MAAASVAASRRIKRGANAVQRLCGLCFAMFIFFQTPLITIPVATEGQYRDVPLSPAEITAIGILEAREDFLMVTQLALAPGSWWKALARQGFACINPKRKQFCDPAKLLDGQALLDACDLRPLVGPFRKAAGAATLLLTLSSSCLVACAVAMTVVPDLLVVVAALAAFAWGALQCGCWPLPTTLFLSLLGLLAVFGREREPRRGAGKAKGSRQAEGVVQAGAGAQAGKPGSGQSKKRR</sequence>
<feature type="region of interest" description="Disordered" evidence="1">
    <location>
        <begin position="202"/>
        <end position="238"/>
    </location>
</feature>
<feature type="transmembrane region" description="Helical" evidence="2">
    <location>
        <begin position="179"/>
        <end position="196"/>
    </location>
</feature>
<dbReference type="Proteomes" id="UP000612055">
    <property type="component" value="Unassembled WGS sequence"/>
</dbReference>
<dbReference type="OrthoDB" id="548397at2759"/>
<feature type="transmembrane region" description="Helical" evidence="2">
    <location>
        <begin position="130"/>
        <end position="151"/>
    </location>
</feature>
<keyword evidence="4" id="KW-1185">Reference proteome</keyword>
<accession>A0A835Y838</accession>
<dbReference type="EMBL" id="JAEHOE010000012">
    <property type="protein sequence ID" value="KAG2497823.1"/>
    <property type="molecule type" value="Genomic_DNA"/>
</dbReference>
<protein>
    <submittedName>
        <fullName evidence="3">Uncharacterized protein</fullName>
    </submittedName>
</protein>
<dbReference type="AlphaFoldDB" id="A0A835Y838"/>
<reference evidence="3" key="1">
    <citation type="journal article" date="2020" name="bioRxiv">
        <title>Comparative genomics of Chlamydomonas.</title>
        <authorList>
            <person name="Craig R.J."/>
            <person name="Hasan A.R."/>
            <person name="Ness R.W."/>
            <person name="Keightley P.D."/>
        </authorList>
    </citation>
    <scope>NUCLEOTIDE SEQUENCE</scope>
    <source>
        <strain evidence="3">CCAP 11/70</strain>
    </source>
</reference>
<organism evidence="3 4">
    <name type="scientific">Edaphochlamys debaryana</name>
    <dbReference type="NCBI Taxonomy" id="47281"/>
    <lineage>
        <taxon>Eukaryota</taxon>
        <taxon>Viridiplantae</taxon>
        <taxon>Chlorophyta</taxon>
        <taxon>core chlorophytes</taxon>
        <taxon>Chlorophyceae</taxon>
        <taxon>CS clade</taxon>
        <taxon>Chlamydomonadales</taxon>
        <taxon>Chlamydomonadales incertae sedis</taxon>
        <taxon>Edaphochlamys</taxon>
    </lineage>
</organism>
<comment type="caution">
    <text evidence="3">The sequence shown here is derived from an EMBL/GenBank/DDBJ whole genome shotgun (WGS) entry which is preliminary data.</text>
</comment>
<evidence type="ECO:0000256" key="1">
    <source>
        <dbReference type="SAM" id="MobiDB-lite"/>
    </source>
</evidence>
<evidence type="ECO:0000256" key="2">
    <source>
        <dbReference type="SAM" id="Phobius"/>
    </source>
</evidence>
<feature type="transmembrane region" description="Helical" evidence="2">
    <location>
        <begin position="158"/>
        <end position="173"/>
    </location>
</feature>
<keyword evidence="2" id="KW-0472">Membrane</keyword>
<feature type="compositionally biased region" description="Low complexity" evidence="1">
    <location>
        <begin position="213"/>
        <end position="238"/>
    </location>
</feature>
<proteinExistence type="predicted"/>
<gene>
    <name evidence="3" type="ORF">HYH03_004093</name>
</gene>
<feature type="transmembrane region" description="Helical" evidence="2">
    <location>
        <begin position="21"/>
        <end position="43"/>
    </location>
</feature>
<evidence type="ECO:0000313" key="3">
    <source>
        <dbReference type="EMBL" id="KAG2497823.1"/>
    </source>
</evidence>
<keyword evidence="2" id="KW-0812">Transmembrane</keyword>
<evidence type="ECO:0000313" key="4">
    <source>
        <dbReference type="Proteomes" id="UP000612055"/>
    </source>
</evidence>
<name>A0A835Y838_9CHLO</name>